<comment type="caution">
    <text evidence="1">The sequence shown here is derived from an EMBL/GenBank/DDBJ whole genome shotgun (WGS) entry which is preliminary data.</text>
</comment>
<accession>A0A7Y1QLK3</accession>
<organism evidence="1 2">
    <name type="scientific">Pseudomonas gessardii</name>
    <dbReference type="NCBI Taxonomy" id="78544"/>
    <lineage>
        <taxon>Bacteria</taxon>
        <taxon>Pseudomonadati</taxon>
        <taxon>Pseudomonadota</taxon>
        <taxon>Gammaproteobacteria</taxon>
        <taxon>Pseudomonadales</taxon>
        <taxon>Pseudomonadaceae</taxon>
        <taxon>Pseudomonas</taxon>
    </lineage>
</organism>
<dbReference type="EMBL" id="JAAQYP010000027">
    <property type="protein sequence ID" value="NNA96856.1"/>
    <property type="molecule type" value="Genomic_DNA"/>
</dbReference>
<dbReference type="Proteomes" id="UP000542111">
    <property type="component" value="Unassembled WGS sequence"/>
</dbReference>
<reference evidence="1 2" key="1">
    <citation type="journal article" date="2020" name="Front. Microbiol.">
        <title>Genetic Organization of the aprX-lipA2 Operon Affects the Proteolytic Potential of Pseudomonas Species in Milk.</title>
        <authorList>
            <person name="Maier C."/>
            <person name="Huptas C."/>
            <person name="von Neubeck M."/>
            <person name="Scherer S."/>
            <person name="Wenning M."/>
            <person name="Lucking G."/>
        </authorList>
    </citation>
    <scope>NUCLEOTIDE SEQUENCE [LARGE SCALE GENOMIC DNA]</scope>
    <source>
        <strain evidence="1 2">G4779</strain>
    </source>
</reference>
<name>A0A7Y1QLK3_9PSED</name>
<evidence type="ECO:0000313" key="1">
    <source>
        <dbReference type="EMBL" id="NNA96856.1"/>
    </source>
</evidence>
<protein>
    <submittedName>
        <fullName evidence="1">Uncharacterized protein</fullName>
    </submittedName>
</protein>
<sequence>MTDALEFTPNLRRPKKIALLFVVDMWGIEGPYADGNWHKLIHQAARSWITENPDQEPATLWSVVRPCDFFENGTSCYMTCSTKLPDIFFDQLNSYMAQYCGPHVTVAEVDFDLPFNSIEGWRAYLHFEQGQIWEQSDAISWRALD</sequence>
<dbReference type="RefSeq" id="WP_078466424.1">
    <property type="nucleotide sequence ID" value="NZ_JAAQYP010000027.1"/>
</dbReference>
<proteinExistence type="predicted"/>
<evidence type="ECO:0000313" key="2">
    <source>
        <dbReference type="Proteomes" id="UP000542111"/>
    </source>
</evidence>
<gene>
    <name evidence="1" type="ORF">HBO33_16925</name>
</gene>
<dbReference type="AlphaFoldDB" id="A0A7Y1QLK3"/>